<organism evidence="4 5">
    <name type="scientific">Neosartorya fischeri (strain ATCC 1020 / DSM 3700 / CBS 544.65 / FGSC A1164 / JCM 1740 / NRRL 181 / WB 181)</name>
    <name type="common">Aspergillus fischerianus</name>
    <dbReference type="NCBI Taxonomy" id="331117"/>
    <lineage>
        <taxon>Eukaryota</taxon>
        <taxon>Fungi</taxon>
        <taxon>Dikarya</taxon>
        <taxon>Ascomycota</taxon>
        <taxon>Pezizomycotina</taxon>
        <taxon>Eurotiomycetes</taxon>
        <taxon>Eurotiomycetidae</taxon>
        <taxon>Eurotiales</taxon>
        <taxon>Aspergillaceae</taxon>
        <taxon>Aspergillus</taxon>
        <taxon>Aspergillus subgen. Fumigati</taxon>
    </lineage>
</organism>
<dbReference type="InterPro" id="IPR031350">
    <property type="entry name" value="Goodbye_dom"/>
</dbReference>
<dbReference type="VEuPathDB" id="FungiDB:NFIA_003920"/>
<evidence type="ECO:0000256" key="1">
    <source>
        <dbReference type="ARBA" id="ARBA00022737"/>
    </source>
</evidence>
<feature type="region of interest" description="Disordered" evidence="2">
    <location>
        <begin position="1495"/>
        <end position="1525"/>
    </location>
</feature>
<name>A1DJZ7_NEOFI</name>
<protein>
    <recommendedName>
        <fullName evidence="3">C2H2-type domain-containing protein</fullName>
    </recommendedName>
</protein>
<evidence type="ECO:0000313" key="5">
    <source>
        <dbReference type="Proteomes" id="UP000006702"/>
    </source>
</evidence>
<accession>A1DJZ7</accession>
<proteinExistence type="predicted"/>
<dbReference type="HOGENOM" id="CLU_002382_0_0_1"/>
<evidence type="ECO:0000256" key="2">
    <source>
        <dbReference type="SAM" id="MobiDB-lite"/>
    </source>
</evidence>
<evidence type="ECO:0000259" key="3">
    <source>
        <dbReference type="PROSITE" id="PS00028"/>
    </source>
</evidence>
<dbReference type="PANTHER" id="PTHR10039">
    <property type="entry name" value="AMELOGENIN"/>
    <property type="match status" value="1"/>
</dbReference>
<keyword evidence="5" id="KW-1185">Reference proteome</keyword>
<dbReference type="Pfam" id="PF17109">
    <property type="entry name" value="Goodbye"/>
    <property type="match status" value="1"/>
</dbReference>
<dbReference type="OMA" id="TWVMKAS"/>
<feature type="region of interest" description="Disordered" evidence="2">
    <location>
        <begin position="1310"/>
        <end position="1346"/>
    </location>
</feature>
<dbReference type="OrthoDB" id="448455at2759"/>
<dbReference type="EMBL" id="DS027697">
    <property type="protein sequence ID" value="EAW17036.1"/>
    <property type="molecule type" value="Genomic_DNA"/>
</dbReference>
<dbReference type="PROSITE" id="PS00028">
    <property type="entry name" value="ZINC_FINGER_C2H2_1"/>
    <property type="match status" value="1"/>
</dbReference>
<dbReference type="Proteomes" id="UP000006702">
    <property type="component" value="Unassembled WGS sequence"/>
</dbReference>
<dbReference type="PANTHER" id="PTHR10039:SF17">
    <property type="entry name" value="FUNGAL STAND N-TERMINAL GOODBYE DOMAIN-CONTAINING PROTEIN-RELATED"/>
    <property type="match status" value="1"/>
</dbReference>
<dbReference type="InterPro" id="IPR013087">
    <property type="entry name" value="Znf_C2H2_type"/>
</dbReference>
<keyword evidence="1" id="KW-0677">Repeat</keyword>
<feature type="domain" description="C2H2-type" evidence="3">
    <location>
        <begin position="1377"/>
        <end position="1397"/>
    </location>
</feature>
<dbReference type="InterPro" id="IPR056884">
    <property type="entry name" value="NPHP3-like_N"/>
</dbReference>
<feature type="compositionally biased region" description="Low complexity" evidence="2">
    <location>
        <begin position="1496"/>
        <end position="1512"/>
    </location>
</feature>
<reference evidence="5" key="1">
    <citation type="journal article" date="2008" name="PLoS Genet.">
        <title>Genomic islands in the pathogenic filamentous fungus Aspergillus fumigatus.</title>
        <authorList>
            <person name="Fedorova N.D."/>
            <person name="Khaldi N."/>
            <person name="Joardar V.S."/>
            <person name="Maiti R."/>
            <person name="Amedeo P."/>
            <person name="Anderson M.J."/>
            <person name="Crabtree J."/>
            <person name="Silva J.C."/>
            <person name="Badger J.H."/>
            <person name="Albarraq A."/>
            <person name="Angiuoli S."/>
            <person name="Bussey H."/>
            <person name="Bowyer P."/>
            <person name="Cotty P.J."/>
            <person name="Dyer P.S."/>
            <person name="Egan A."/>
            <person name="Galens K."/>
            <person name="Fraser-Liggett C.M."/>
            <person name="Haas B.J."/>
            <person name="Inman J.M."/>
            <person name="Kent R."/>
            <person name="Lemieux S."/>
            <person name="Malavazi I."/>
            <person name="Orvis J."/>
            <person name="Roemer T."/>
            <person name="Ronning C.M."/>
            <person name="Sundaram J.P."/>
            <person name="Sutton G."/>
            <person name="Turner G."/>
            <person name="Venter J.C."/>
            <person name="White O.R."/>
            <person name="Whitty B.R."/>
            <person name="Youngman P."/>
            <person name="Wolfe K.H."/>
            <person name="Goldman G.H."/>
            <person name="Wortman J.R."/>
            <person name="Jiang B."/>
            <person name="Denning D.W."/>
            <person name="Nierman W.C."/>
        </authorList>
    </citation>
    <scope>NUCLEOTIDE SEQUENCE [LARGE SCALE GENOMIC DNA]</scope>
    <source>
        <strain evidence="5">ATCC 1020 / DSM 3700 / CBS 544.65 / FGSC A1164 / JCM 1740 / NRRL 181 / WB 181</strain>
    </source>
</reference>
<sequence>MSPSEQNIEDLWTDAVIKYNSDEDDPKQCTIQEKQDIEYEWITAFNKATESKGLLSNFSRRRHSETAVDQVRKSFLSVINAVSNAVEPIGSLAACAYPPASAISQAILFVFQACQKVSQNLDQIATFYKTMQIFFERLSLLEERLPQEKAFGMQLTRVFCALLDMCSEAKKYVKQGRAIAFLRAVVGKDDGLAGAYSTFTDHMNDLESSVIHATLGTVTETSRHLKNMEERFMGVLSRIDIRAALVLDHAAVGFQKRAETIQSGESRSGMLATRTMDRNTGTRPLDSFEYVLKWLWTPAEIPLGQWKQQAERSLIEEICAWVDPQLIQLIKETDADPLPVHISGRPGTGKSMLAFYIFRFLQNNMKISPSPKFVVYFNFCTETGRTCSLEEMLCSCALQVAEKDLTFRKALIRIINQGCEKCNKGARCPCKHWVPKFATALEKQTLFVVLDGLDHMGKEDLQAAQNFLTQKRENIGLILVAQNNSPEQTRQSQRDIVIPEQHLKEGLEKFADVRLLDLPRFSRYTNRRREYIARLASEKAENLDNGFLYVHLMLHHLNETKGRLTINETVFPRHTDDVYKMIFVEAIDGRSTADRDQLHSLLTWLAWTKDQLTLGAAEQLLEVAREWLKPKDGSSIISIEAEVYSRYSRILVLSANPNPRTELTDGFAEDEDHDDGSCSLLRFSAPSLRTYYQAHSDGLYKKGELFQKYDSRQLMFKLMKKILERKGGGTRAEKELISLAAKGWLRHSRLIWEDSATDQAQIEKDIRDIFTEKCDVLRRLERTVDITKPNPSVFTIKDLQQLQELLFTDNSISSLWRTIARIHVNNWWRAKTPIEAYTSFRLAHQALLESKEQEILKLKSRTSRKKMMVEVSKFFDKEWEQKLDSLSRAKRFRKRSMALRYDGHYQEAIDDIKSGIEQCKTADEKHSRQEFKLLDRKGRTYFGWSEDVEDSKGEGGKREPGSKHLEKAEKAVVSFKEALENSDVMKKKDNGQTDPLNMTYQLKAKAEALLCRWEECLESVQNATGVKRADGANEGNKEPQILIYFDDIVLAMANNGAAGRIIALLERVHSNQLAVGCTDRTHALLQCAARSACAGRAAKKEGPLEKMYGAIKTRKENNPLLPLNPIIGWYGALARHFLEDPEKAKEYLEMALTPDVETEIKAVIPASCQLADMLLKEFWNVPDTSNASEILSLRQAVCSKMDRLVEIVAAQVPESQSKLSQARIPLAMMHGALRSVVTFKKETDVIFRTCCAALEDHIASNDPPSFRMLAKVLALFCDFSRRPKLKESASIACACQFYIMDEEVVKAEEAQAETSTGSRAKKPKDLRNASHRSRSSKSSDTSNEAAGNNPLWSVECSGGCLTIIHANNLETEQAFLCYYCTNTILCKACYRDHKKSHDGCKICEENCKNAKDAELKMCYKLCIPCQPYHRHIQAVQAVQAAPNGFMKFKKNNIDNKGSTDRFKKGLKDWLKDLQTTWEEEWKAFLKDCTWQTSRNQSQASRNQDARAAAQARGTRRPAPRSTALG</sequence>
<dbReference type="KEGG" id="nfi:NFIA_003920"/>
<dbReference type="SUPFAM" id="SSF52540">
    <property type="entry name" value="P-loop containing nucleoside triphosphate hydrolases"/>
    <property type="match status" value="1"/>
</dbReference>
<dbReference type="Gene3D" id="3.40.50.300">
    <property type="entry name" value="P-loop containing nucleotide triphosphate hydrolases"/>
    <property type="match status" value="1"/>
</dbReference>
<evidence type="ECO:0000313" key="4">
    <source>
        <dbReference type="EMBL" id="EAW17036.1"/>
    </source>
</evidence>
<dbReference type="RefSeq" id="XP_001258933.1">
    <property type="nucleotide sequence ID" value="XM_001258932.1"/>
</dbReference>
<dbReference type="Pfam" id="PF24883">
    <property type="entry name" value="NPHP3_N"/>
    <property type="match status" value="1"/>
</dbReference>
<gene>
    <name evidence="4" type="ORF">NFIA_003920</name>
</gene>
<dbReference type="eggNOG" id="ENOG502SM5F">
    <property type="taxonomic scope" value="Eukaryota"/>
</dbReference>
<dbReference type="InterPro" id="IPR027417">
    <property type="entry name" value="P-loop_NTPase"/>
</dbReference>
<dbReference type="GeneID" id="4585326"/>